<keyword evidence="3" id="KW-0902">Two-component regulatory system</keyword>
<dbReference type="Proteomes" id="UP000677016">
    <property type="component" value="Unassembled WGS sequence"/>
</dbReference>
<evidence type="ECO:0000313" key="7">
    <source>
        <dbReference type="Proteomes" id="UP000677016"/>
    </source>
</evidence>
<dbReference type="AlphaFoldDB" id="A0A941D9V1"/>
<reference evidence="6" key="1">
    <citation type="submission" date="2021-04" db="EMBL/GenBank/DDBJ databases">
        <title>Phycicoccus avicenniae sp. nov., a novel endophytic actinomycetes isolated from branch of Avicennia mariana.</title>
        <authorList>
            <person name="Tuo L."/>
        </authorList>
    </citation>
    <scope>NUCLEOTIDE SEQUENCE</scope>
    <source>
        <strain evidence="6">BSK3Z-2</strain>
    </source>
</reference>
<dbReference type="SUPFAM" id="SSF55874">
    <property type="entry name" value="ATPase domain of HSP90 chaperone/DNA topoisomerase II/histidine kinase"/>
    <property type="match status" value="1"/>
</dbReference>
<feature type="transmembrane region" description="Helical" evidence="4">
    <location>
        <begin position="107"/>
        <end position="127"/>
    </location>
</feature>
<name>A0A941D9V1_9MICO</name>
<feature type="transmembrane region" description="Helical" evidence="4">
    <location>
        <begin position="41"/>
        <end position="61"/>
    </location>
</feature>
<dbReference type="EMBL" id="JAGSNF010000004">
    <property type="protein sequence ID" value="MBR7742512.1"/>
    <property type="molecule type" value="Genomic_DNA"/>
</dbReference>
<dbReference type="GO" id="GO:0016020">
    <property type="term" value="C:membrane"/>
    <property type="evidence" value="ECO:0007669"/>
    <property type="project" value="InterPro"/>
</dbReference>
<accession>A0A941D9V1</accession>
<evidence type="ECO:0000313" key="6">
    <source>
        <dbReference type="EMBL" id="MBR7742512.1"/>
    </source>
</evidence>
<feature type="transmembrane region" description="Helical" evidence="4">
    <location>
        <begin position="12"/>
        <end position="29"/>
    </location>
</feature>
<evidence type="ECO:0000256" key="2">
    <source>
        <dbReference type="ARBA" id="ARBA00022777"/>
    </source>
</evidence>
<keyword evidence="4" id="KW-0472">Membrane</keyword>
<organism evidence="6 7">
    <name type="scientific">Phycicoccus avicenniae</name>
    <dbReference type="NCBI Taxonomy" id="2828860"/>
    <lineage>
        <taxon>Bacteria</taxon>
        <taxon>Bacillati</taxon>
        <taxon>Actinomycetota</taxon>
        <taxon>Actinomycetes</taxon>
        <taxon>Micrococcales</taxon>
        <taxon>Intrasporangiaceae</taxon>
        <taxon>Phycicoccus</taxon>
    </lineage>
</organism>
<dbReference type="GO" id="GO:0046983">
    <property type="term" value="F:protein dimerization activity"/>
    <property type="evidence" value="ECO:0007669"/>
    <property type="project" value="InterPro"/>
</dbReference>
<feature type="transmembrane region" description="Helical" evidence="4">
    <location>
        <begin position="73"/>
        <end position="95"/>
    </location>
</feature>
<evidence type="ECO:0000256" key="1">
    <source>
        <dbReference type="ARBA" id="ARBA00022679"/>
    </source>
</evidence>
<evidence type="ECO:0000256" key="3">
    <source>
        <dbReference type="ARBA" id="ARBA00023012"/>
    </source>
</evidence>
<keyword evidence="7" id="KW-1185">Reference proteome</keyword>
<feature type="transmembrane region" description="Helical" evidence="4">
    <location>
        <begin position="134"/>
        <end position="153"/>
    </location>
</feature>
<keyword evidence="1" id="KW-0808">Transferase</keyword>
<keyword evidence="4" id="KW-1133">Transmembrane helix</keyword>
<dbReference type="RefSeq" id="WP_211601681.1">
    <property type="nucleotide sequence ID" value="NZ_JAGSNF010000004.1"/>
</dbReference>
<dbReference type="InterPro" id="IPR011712">
    <property type="entry name" value="Sig_transdc_His_kin_sub3_dim/P"/>
</dbReference>
<keyword evidence="2" id="KW-0418">Kinase</keyword>
<comment type="caution">
    <text evidence="6">The sequence shown here is derived from an EMBL/GenBank/DDBJ whole genome shotgun (WGS) entry which is preliminary data.</text>
</comment>
<protein>
    <recommendedName>
        <fullName evidence="5">Signal transduction histidine kinase subgroup 3 dimerisation and phosphoacceptor domain-containing protein</fullName>
    </recommendedName>
</protein>
<dbReference type="CDD" id="cd16917">
    <property type="entry name" value="HATPase_UhpB-NarQ-NarX-like"/>
    <property type="match status" value="1"/>
</dbReference>
<proteinExistence type="predicted"/>
<sequence>MKSQGGGDARIALVASWGVVVVVVVQGTLSMLTQESDDLTLLTRAVAVVTGALAAVLFTVVQLRSVRDRDVPAWMPWLVVLFATVAFVIGAWLAASLSLGVFALLLTRWRLLAVGATYLVALAAFMVSQEVNAFLVFFFAVVLAAIALMLYVLTRLAITVGELARARETVARLRVDEERHRISRDLHDILGRSLVAVGLRVQTAIRLLERDPARCGEQLEEVGRMVSEGQAQLRGLTRGETVLGFADELESAQELFARLGIRCEADVTTAGPMGEVVDSLGSRVLRESVTNLLKHSRPSWVEIRLRQEATTAVLVVVNDGASDDGRARGTGLTDLASRAGDLGGSLEAGHLSDGRFRVIARLPRVEGSDAATPSTHESPLGARP</sequence>
<dbReference type="PANTHER" id="PTHR24421">
    <property type="entry name" value="NITRATE/NITRITE SENSOR PROTEIN NARX-RELATED"/>
    <property type="match status" value="1"/>
</dbReference>
<keyword evidence="4" id="KW-0812">Transmembrane</keyword>
<gene>
    <name evidence="6" type="ORF">KC207_04320</name>
</gene>
<dbReference type="Gene3D" id="1.20.5.1930">
    <property type="match status" value="1"/>
</dbReference>
<dbReference type="PANTHER" id="PTHR24421:SF63">
    <property type="entry name" value="SENSOR HISTIDINE KINASE DESK"/>
    <property type="match status" value="1"/>
</dbReference>
<dbReference type="InterPro" id="IPR036890">
    <property type="entry name" value="HATPase_C_sf"/>
</dbReference>
<dbReference type="InterPro" id="IPR050482">
    <property type="entry name" value="Sensor_HK_TwoCompSys"/>
</dbReference>
<feature type="domain" description="Signal transduction histidine kinase subgroup 3 dimerisation and phosphoacceptor" evidence="5">
    <location>
        <begin position="178"/>
        <end position="237"/>
    </location>
</feature>
<dbReference type="Gene3D" id="3.30.565.10">
    <property type="entry name" value="Histidine kinase-like ATPase, C-terminal domain"/>
    <property type="match status" value="1"/>
</dbReference>
<evidence type="ECO:0000259" key="5">
    <source>
        <dbReference type="Pfam" id="PF07730"/>
    </source>
</evidence>
<dbReference type="GO" id="GO:0000155">
    <property type="term" value="F:phosphorelay sensor kinase activity"/>
    <property type="evidence" value="ECO:0007669"/>
    <property type="project" value="InterPro"/>
</dbReference>
<dbReference type="Pfam" id="PF07730">
    <property type="entry name" value="HisKA_3"/>
    <property type="match status" value="1"/>
</dbReference>
<evidence type="ECO:0000256" key="4">
    <source>
        <dbReference type="SAM" id="Phobius"/>
    </source>
</evidence>